<evidence type="ECO:0000256" key="1">
    <source>
        <dbReference type="SAM" id="Phobius"/>
    </source>
</evidence>
<name>J1L1Q1_9EURY</name>
<reference evidence="2 3" key="1">
    <citation type="submission" date="2011-08" db="EMBL/GenBank/DDBJ databases">
        <title>The complete genome of Methanofollis liminatans DSM 4140.</title>
        <authorList>
            <consortium name="US DOE Joint Genome Institute (JGI-PGF)"/>
            <person name="Lucas S."/>
            <person name="Han J."/>
            <person name="Lapidus A."/>
            <person name="Bruce D."/>
            <person name="Goodwin L."/>
            <person name="Pitluck S."/>
            <person name="Peters L."/>
            <person name="Kyrpides N."/>
            <person name="Mavromatis K."/>
            <person name="Ivanova N."/>
            <person name="Mikhailova N."/>
            <person name="Lu M."/>
            <person name="Detter J.C."/>
            <person name="Tapia R."/>
            <person name="Han C."/>
            <person name="Land M."/>
            <person name="Hauser L."/>
            <person name="Markowitz V."/>
            <person name="Cheng J.-F."/>
            <person name="Hugenholtz P."/>
            <person name="Woyke T."/>
            <person name="Wu D."/>
            <person name="Spring S."/>
            <person name="Schuler E."/>
            <person name="Brambilla E."/>
            <person name="Klenk H.-P."/>
            <person name="Eisen J.A."/>
        </authorList>
    </citation>
    <scope>NUCLEOTIDE SEQUENCE [LARGE SCALE GENOMIC DNA]</scope>
    <source>
        <strain evidence="2 3">DSM 4140</strain>
    </source>
</reference>
<accession>J1L1Q1</accession>
<keyword evidence="1" id="KW-1133">Transmembrane helix</keyword>
<evidence type="ECO:0000313" key="2">
    <source>
        <dbReference type="EMBL" id="EJG06952.1"/>
    </source>
</evidence>
<dbReference type="EMBL" id="CM001555">
    <property type="protein sequence ID" value="EJG06952.1"/>
    <property type="molecule type" value="Genomic_DNA"/>
</dbReference>
<gene>
    <name evidence="2" type="ORF">Metli_0994</name>
</gene>
<dbReference type="STRING" id="28892.Metli_0994"/>
<keyword evidence="1" id="KW-0812">Transmembrane</keyword>
<keyword evidence="1" id="KW-0472">Membrane</keyword>
<dbReference type="AlphaFoldDB" id="J1L1Q1"/>
<evidence type="ECO:0000313" key="3">
    <source>
        <dbReference type="Proteomes" id="UP000005095"/>
    </source>
</evidence>
<keyword evidence="3" id="KW-1185">Reference proteome</keyword>
<feature type="transmembrane region" description="Helical" evidence="1">
    <location>
        <begin position="34"/>
        <end position="55"/>
    </location>
</feature>
<dbReference type="Proteomes" id="UP000005095">
    <property type="component" value="Chromosome"/>
</dbReference>
<protein>
    <submittedName>
        <fullName evidence="2">Uncharacterized protein</fullName>
    </submittedName>
</protein>
<proteinExistence type="predicted"/>
<sequence length="69" mass="7357">MTMKKQTAGAVTVAAGVVCVAASAAWRLGLLETWLAIVLNVVAFPFFLVALGLWWNAAEKEGDTPFIGY</sequence>
<organism evidence="2 3">
    <name type="scientific">Methanofollis liminatans DSM 4140</name>
    <dbReference type="NCBI Taxonomy" id="28892"/>
    <lineage>
        <taxon>Archaea</taxon>
        <taxon>Methanobacteriati</taxon>
        <taxon>Methanobacteriota</taxon>
        <taxon>Stenosarchaea group</taxon>
        <taxon>Methanomicrobia</taxon>
        <taxon>Methanomicrobiales</taxon>
        <taxon>Methanomicrobiaceae</taxon>
        <taxon>Methanofollis</taxon>
    </lineage>
</organism>
<dbReference type="HOGENOM" id="CLU_204986_0_0_2"/>